<keyword evidence="2" id="KW-1185">Reference proteome</keyword>
<reference evidence="1 2" key="1">
    <citation type="journal article" date="2020" name="Cell">
        <title>Large-Scale Comparative Analyses of Tick Genomes Elucidate Their Genetic Diversity and Vector Capacities.</title>
        <authorList>
            <consortium name="Tick Genome and Microbiome Consortium (TIGMIC)"/>
            <person name="Jia N."/>
            <person name="Wang J."/>
            <person name="Shi W."/>
            <person name="Du L."/>
            <person name="Sun Y."/>
            <person name="Zhan W."/>
            <person name="Jiang J.F."/>
            <person name="Wang Q."/>
            <person name="Zhang B."/>
            <person name="Ji P."/>
            <person name="Bell-Sakyi L."/>
            <person name="Cui X.M."/>
            <person name="Yuan T.T."/>
            <person name="Jiang B.G."/>
            <person name="Yang W.F."/>
            <person name="Lam T.T."/>
            <person name="Chang Q.C."/>
            <person name="Ding S.J."/>
            <person name="Wang X.J."/>
            <person name="Zhu J.G."/>
            <person name="Ruan X.D."/>
            <person name="Zhao L."/>
            <person name="Wei J.T."/>
            <person name="Ye R.Z."/>
            <person name="Que T.C."/>
            <person name="Du C.H."/>
            <person name="Zhou Y.H."/>
            <person name="Cheng J.X."/>
            <person name="Dai P.F."/>
            <person name="Guo W.B."/>
            <person name="Han X.H."/>
            <person name="Huang E.J."/>
            <person name="Li L.F."/>
            <person name="Wei W."/>
            <person name="Gao Y.C."/>
            <person name="Liu J.Z."/>
            <person name="Shao H.Z."/>
            <person name="Wang X."/>
            <person name="Wang C.C."/>
            <person name="Yang T.C."/>
            <person name="Huo Q.B."/>
            <person name="Li W."/>
            <person name="Chen H.Y."/>
            <person name="Chen S.E."/>
            <person name="Zhou L.G."/>
            <person name="Ni X.B."/>
            <person name="Tian J.H."/>
            <person name="Sheng Y."/>
            <person name="Liu T."/>
            <person name="Pan Y.S."/>
            <person name="Xia L.Y."/>
            <person name="Li J."/>
            <person name="Zhao F."/>
            <person name="Cao W.C."/>
        </authorList>
    </citation>
    <scope>NUCLEOTIDE SEQUENCE [LARGE SCALE GENOMIC DNA]</scope>
    <source>
        <strain evidence="1">HaeL-2018</strain>
    </source>
</reference>
<organism evidence="1 2">
    <name type="scientific">Haemaphysalis longicornis</name>
    <name type="common">Bush tick</name>
    <dbReference type="NCBI Taxonomy" id="44386"/>
    <lineage>
        <taxon>Eukaryota</taxon>
        <taxon>Metazoa</taxon>
        <taxon>Ecdysozoa</taxon>
        <taxon>Arthropoda</taxon>
        <taxon>Chelicerata</taxon>
        <taxon>Arachnida</taxon>
        <taxon>Acari</taxon>
        <taxon>Parasitiformes</taxon>
        <taxon>Ixodida</taxon>
        <taxon>Ixodoidea</taxon>
        <taxon>Ixodidae</taxon>
        <taxon>Haemaphysalinae</taxon>
        <taxon>Haemaphysalis</taxon>
    </lineage>
</organism>
<comment type="caution">
    <text evidence="1">The sequence shown here is derived from an EMBL/GenBank/DDBJ whole genome shotgun (WGS) entry which is preliminary data.</text>
</comment>
<sequence>MIATFLNALIDKWSRTMEAEMSAVFQQAEWREKLKPKLPKPAFGSSIGGCVSSPSLAASCFTELGLHCVWWEEGQHYSFPYYHCRCDHLGPEFDCSPFVGNTTLAPCPSRILAPTSDLLDRSEAGAAAANSLGRQPLLRSEIGTTPWLGDRLLLPPNAGAVGRRYADAGRDVSVLQQREGREKLKPKLPKPAFGSSKGGCVNSPSRENMLTVGDHSDADGNATKGSAHWHYLHDQSCLVGTSLVGSLAASCFTETGFHRVLWEEGQHYSFPYYHCRCCHLGPKFDCSPSIGSTILAPCSSRILAPTSDLPTPSEIFGSMLKLLRSRSSEPINRDECCTVCKEMELPIESRLSAPDLVAPVPKIVDTTVDLPGRRNHWPGVFPQLDAGGLNGEPPQSK</sequence>
<dbReference type="VEuPathDB" id="VectorBase:HLOH_046907"/>
<evidence type="ECO:0000313" key="1">
    <source>
        <dbReference type="EMBL" id="KAH9371477.1"/>
    </source>
</evidence>
<accession>A0A9J6G869</accession>
<dbReference type="OrthoDB" id="6019893at2759"/>
<name>A0A9J6G869_HAELO</name>
<dbReference type="EMBL" id="JABSTR010000005">
    <property type="protein sequence ID" value="KAH9371477.1"/>
    <property type="molecule type" value="Genomic_DNA"/>
</dbReference>
<dbReference type="Proteomes" id="UP000821853">
    <property type="component" value="Chromosome 3"/>
</dbReference>
<dbReference type="AlphaFoldDB" id="A0A9J6G869"/>
<proteinExistence type="predicted"/>
<protein>
    <submittedName>
        <fullName evidence="1">Uncharacterized protein</fullName>
    </submittedName>
</protein>
<evidence type="ECO:0000313" key="2">
    <source>
        <dbReference type="Proteomes" id="UP000821853"/>
    </source>
</evidence>
<gene>
    <name evidence="1" type="ORF">HPB48_016329</name>
</gene>